<keyword evidence="3" id="KW-1185">Reference proteome</keyword>
<sequence length="65" mass="7159">MTKSSIKTDSFATFLAGDDAGEDDEGLGRKKNGTKRAFRLIGGRFWPIRANSGMNLGIHSHILFF</sequence>
<protein>
    <submittedName>
        <fullName evidence="1 2">Uncharacterized protein</fullName>
    </submittedName>
</protein>
<dbReference type="Proteomes" id="UP000002051">
    <property type="component" value="Unassembled WGS sequence"/>
</dbReference>
<accession>A0A072THT6</accession>
<evidence type="ECO:0000313" key="1">
    <source>
        <dbReference type="EMBL" id="KEH16796.1"/>
    </source>
</evidence>
<evidence type="ECO:0000313" key="3">
    <source>
        <dbReference type="Proteomes" id="UP000002051"/>
    </source>
</evidence>
<reference evidence="1 3" key="2">
    <citation type="journal article" date="2014" name="BMC Genomics">
        <title>An improved genome release (version Mt4.0) for the model legume Medicago truncatula.</title>
        <authorList>
            <person name="Tang H."/>
            <person name="Krishnakumar V."/>
            <person name="Bidwell S."/>
            <person name="Rosen B."/>
            <person name="Chan A."/>
            <person name="Zhou S."/>
            <person name="Gentzbittel L."/>
            <person name="Childs K.L."/>
            <person name="Yandell M."/>
            <person name="Gundlach H."/>
            <person name="Mayer K.F."/>
            <person name="Schwartz D.C."/>
            <person name="Town C.D."/>
        </authorList>
    </citation>
    <scope>GENOME REANNOTATION</scope>
    <source>
        <strain evidence="1">A17</strain>
        <strain evidence="2 3">cv. Jemalong A17</strain>
    </source>
</reference>
<proteinExistence type="predicted"/>
<reference evidence="2" key="3">
    <citation type="submission" date="2015-06" db="UniProtKB">
        <authorList>
            <consortium name="EnsemblPlants"/>
        </authorList>
    </citation>
    <scope>IDENTIFICATION</scope>
    <source>
        <strain evidence="2">cv. Jemalong A17</strain>
    </source>
</reference>
<reference evidence="1 3" key="1">
    <citation type="journal article" date="2011" name="Nature">
        <title>The Medicago genome provides insight into the evolution of rhizobial symbioses.</title>
        <authorList>
            <person name="Young N.D."/>
            <person name="Debelle F."/>
            <person name="Oldroyd G.E."/>
            <person name="Geurts R."/>
            <person name="Cannon S.B."/>
            <person name="Udvardi M.K."/>
            <person name="Benedito V.A."/>
            <person name="Mayer K.F."/>
            <person name="Gouzy J."/>
            <person name="Schoof H."/>
            <person name="Van de Peer Y."/>
            <person name="Proost S."/>
            <person name="Cook D.R."/>
            <person name="Meyers B.C."/>
            <person name="Spannagl M."/>
            <person name="Cheung F."/>
            <person name="De Mita S."/>
            <person name="Krishnakumar V."/>
            <person name="Gundlach H."/>
            <person name="Zhou S."/>
            <person name="Mudge J."/>
            <person name="Bharti A.K."/>
            <person name="Murray J.D."/>
            <person name="Naoumkina M.A."/>
            <person name="Rosen B."/>
            <person name="Silverstein K.A."/>
            <person name="Tang H."/>
            <person name="Rombauts S."/>
            <person name="Zhao P.X."/>
            <person name="Zhou P."/>
            <person name="Barbe V."/>
            <person name="Bardou P."/>
            <person name="Bechner M."/>
            <person name="Bellec A."/>
            <person name="Berger A."/>
            <person name="Berges H."/>
            <person name="Bidwell S."/>
            <person name="Bisseling T."/>
            <person name="Choisne N."/>
            <person name="Couloux A."/>
            <person name="Denny R."/>
            <person name="Deshpande S."/>
            <person name="Dai X."/>
            <person name="Doyle J.J."/>
            <person name="Dudez A.M."/>
            <person name="Farmer A.D."/>
            <person name="Fouteau S."/>
            <person name="Franken C."/>
            <person name="Gibelin C."/>
            <person name="Gish J."/>
            <person name="Goldstein S."/>
            <person name="Gonzalez A.J."/>
            <person name="Green P.J."/>
            <person name="Hallab A."/>
            <person name="Hartog M."/>
            <person name="Hua A."/>
            <person name="Humphray S.J."/>
            <person name="Jeong D.H."/>
            <person name="Jing Y."/>
            <person name="Jocker A."/>
            <person name="Kenton S.M."/>
            <person name="Kim D.J."/>
            <person name="Klee K."/>
            <person name="Lai H."/>
            <person name="Lang C."/>
            <person name="Lin S."/>
            <person name="Macmil S.L."/>
            <person name="Magdelenat G."/>
            <person name="Matthews L."/>
            <person name="McCorrison J."/>
            <person name="Monaghan E.L."/>
            <person name="Mun J.H."/>
            <person name="Najar F.Z."/>
            <person name="Nicholson C."/>
            <person name="Noirot C."/>
            <person name="O'Bleness M."/>
            <person name="Paule C.R."/>
            <person name="Poulain J."/>
            <person name="Prion F."/>
            <person name="Qin B."/>
            <person name="Qu C."/>
            <person name="Retzel E.F."/>
            <person name="Riddle C."/>
            <person name="Sallet E."/>
            <person name="Samain S."/>
            <person name="Samson N."/>
            <person name="Sanders I."/>
            <person name="Saurat O."/>
            <person name="Scarpelli C."/>
            <person name="Schiex T."/>
            <person name="Segurens B."/>
            <person name="Severin A.J."/>
            <person name="Sherrier D.J."/>
            <person name="Shi R."/>
            <person name="Sims S."/>
            <person name="Singer S.R."/>
            <person name="Sinharoy S."/>
            <person name="Sterck L."/>
            <person name="Viollet A."/>
            <person name="Wang B.B."/>
            <person name="Wang K."/>
            <person name="Wang M."/>
            <person name="Wang X."/>
            <person name="Warfsmann J."/>
            <person name="Weissenbach J."/>
            <person name="White D.D."/>
            <person name="White J.D."/>
            <person name="Wiley G.B."/>
            <person name="Wincker P."/>
            <person name="Xing Y."/>
            <person name="Yang L."/>
            <person name="Yao Z."/>
            <person name="Ying F."/>
            <person name="Zhai J."/>
            <person name="Zhou L."/>
            <person name="Zuber A."/>
            <person name="Denarie J."/>
            <person name="Dixon R.A."/>
            <person name="May G.D."/>
            <person name="Schwartz D.C."/>
            <person name="Rogers J."/>
            <person name="Quetier F."/>
            <person name="Town C.D."/>
            <person name="Roe B.A."/>
        </authorList>
    </citation>
    <scope>NUCLEOTIDE SEQUENCE [LARGE SCALE GENOMIC DNA]</scope>
    <source>
        <strain evidence="1">A17</strain>
        <strain evidence="2 3">cv. Jemalong A17</strain>
    </source>
</reference>
<dbReference type="EMBL" id="KL402817">
    <property type="protein sequence ID" value="KEH16796.1"/>
    <property type="molecule type" value="Genomic_DNA"/>
</dbReference>
<organism evidence="1 3">
    <name type="scientific">Medicago truncatula</name>
    <name type="common">Barrel medic</name>
    <name type="synonym">Medicago tribuloides</name>
    <dbReference type="NCBI Taxonomy" id="3880"/>
    <lineage>
        <taxon>Eukaryota</taxon>
        <taxon>Viridiplantae</taxon>
        <taxon>Streptophyta</taxon>
        <taxon>Embryophyta</taxon>
        <taxon>Tracheophyta</taxon>
        <taxon>Spermatophyta</taxon>
        <taxon>Magnoliopsida</taxon>
        <taxon>eudicotyledons</taxon>
        <taxon>Gunneridae</taxon>
        <taxon>Pentapetalae</taxon>
        <taxon>rosids</taxon>
        <taxon>fabids</taxon>
        <taxon>Fabales</taxon>
        <taxon>Fabaceae</taxon>
        <taxon>Papilionoideae</taxon>
        <taxon>50 kb inversion clade</taxon>
        <taxon>NPAAA clade</taxon>
        <taxon>Hologalegina</taxon>
        <taxon>IRL clade</taxon>
        <taxon>Trifolieae</taxon>
        <taxon>Medicago</taxon>
    </lineage>
</organism>
<evidence type="ECO:0000313" key="2">
    <source>
        <dbReference type="EnsemblPlants" id="KEH16796"/>
    </source>
</evidence>
<gene>
    <name evidence="1" type="ORF">MTR_0092s0080</name>
</gene>
<dbReference type="EnsemblPlants" id="KEH16796">
    <property type="protein sequence ID" value="KEH16796"/>
    <property type="gene ID" value="MTR_0092s0080"/>
</dbReference>
<dbReference type="AlphaFoldDB" id="A0A072THT6"/>
<name>A0A072THT6_MEDTR</name>
<dbReference type="HOGENOM" id="CLU_2853168_0_0_1"/>